<comment type="caution">
    <text evidence="1">The sequence shown here is derived from an EMBL/GenBank/DDBJ whole genome shotgun (WGS) entry which is preliminary data.</text>
</comment>
<sequence>DKAEVDKTEVDVNVEANNLTSLSSSWPDEKLNSLSELSIMNLLQYITKE</sequence>
<name>A0ACA9RYQ7_9GLOM</name>
<organism evidence="1 2">
    <name type="scientific">Racocetra persica</name>
    <dbReference type="NCBI Taxonomy" id="160502"/>
    <lineage>
        <taxon>Eukaryota</taxon>
        <taxon>Fungi</taxon>
        <taxon>Fungi incertae sedis</taxon>
        <taxon>Mucoromycota</taxon>
        <taxon>Glomeromycotina</taxon>
        <taxon>Glomeromycetes</taxon>
        <taxon>Diversisporales</taxon>
        <taxon>Gigasporaceae</taxon>
        <taxon>Racocetra</taxon>
    </lineage>
</organism>
<evidence type="ECO:0000313" key="1">
    <source>
        <dbReference type="EMBL" id="CAG8815836.1"/>
    </source>
</evidence>
<evidence type="ECO:0000313" key="2">
    <source>
        <dbReference type="Proteomes" id="UP000789920"/>
    </source>
</evidence>
<proteinExistence type="predicted"/>
<gene>
    <name evidence="1" type="ORF">RPERSI_LOCUS24321</name>
</gene>
<keyword evidence="2" id="KW-1185">Reference proteome</keyword>
<accession>A0ACA9RYQ7</accession>
<protein>
    <submittedName>
        <fullName evidence="1">28611_t:CDS:1</fullName>
    </submittedName>
</protein>
<dbReference type="Proteomes" id="UP000789920">
    <property type="component" value="Unassembled WGS sequence"/>
</dbReference>
<reference evidence="1" key="1">
    <citation type="submission" date="2021-06" db="EMBL/GenBank/DDBJ databases">
        <authorList>
            <person name="Kallberg Y."/>
            <person name="Tangrot J."/>
            <person name="Rosling A."/>
        </authorList>
    </citation>
    <scope>NUCLEOTIDE SEQUENCE</scope>
    <source>
        <strain evidence="1">MA461A</strain>
    </source>
</reference>
<feature type="non-terminal residue" evidence="1">
    <location>
        <position position="1"/>
    </location>
</feature>
<dbReference type="EMBL" id="CAJVQC010077783">
    <property type="protein sequence ID" value="CAG8815836.1"/>
    <property type="molecule type" value="Genomic_DNA"/>
</dbReference>